<evidence type="ECO:0000259" key="4">
    <source>
        <dbReference type="PROSITE" id="PS01124"/>
    </source>
</evidence>
<evidence type="ECO:0000313" key="5">
    <source>
        <dbReference type="EMBL" id="MBO8432144.1"/>
    </source>
</evidence>
<dbReference type="Pfam" id="PF12833">
    <property type="entry name" value="HTH_18"/>
    <property type="match status" value="1"/>
</dbReference>
<reference evidence="5" key="2">
    <citation type="journal article" date="2021" name="PeerJ">
        <title>Extensive microbial diversity within the chicken gut microbiome revealed by metagenomics and culture.</title>
        <authorList>
            <person name="Gilroy R."/>
            <person name="Ravi A."/>
            <person name="Getino M."/>
            <person name="Pursley I."/>
            <person name="Horton D.L."/>
            <person name="Alikhan N.F."/>
            <person name="Baker D."/>
            <person name="Gharbi K."/>
            <person name="Hall N."/>
            <person name="Watson M."/>
            <person name="Adriaenssens E.M."/>
            <person name="Foster-Nyarko E."/>
            <person name="Jarju S."/>
            <person name="Secka A."/>
            <person name="Antonio M."/>
            <person name="Oren A."/>
            <person name="Chaudhuri R.R."/>
            <person name="La Ragione R."/>
            <person name="Hildebrand F."/>
            <person name="Pallen M.J."/>
        </authorList>
    </citation>
    <scope>NUCLEOTIDE SEQUENCE</scope>
    <source>
        <strain evidence="5">2889</strain>
    </source>
</reference>
<reference evidence="5" key="1">
    <citation type="submission" date="2020-10" db="EMBL/GenBank/DDBJ databases">
        <authorList>
            <person name="Gilroy R."/>
        </authorList>
    </citation>
    <scope>NUCLEOTIDE SEQUENCE</scope>
    <source>
        <strain evidence="5">2889</strain>
    </source>
</reference>
<dbReference type="GO" id="GO:0043565">
    <property type="term" value="F:sequence-specific DNA binding"/>
    <property type="evidence" value="ECO:0007669"/>
    <property type="project" value="InterPro"/>
</dbReference>
<dbReference type="Proteomes" id="UP000823612">
    <property type="component" value="Unassembled WGS sequence"/>
</dbReference>
<keyword evidence="1" id="KW-0805">Transcription regulation</keyword>
<evidence type="ECO:0000256" key="2">
    <source>
        <dbReference type="ARBA" id="ARBA00023125"/>
    </source>
</evidence>
<dbReference type="SUPFAM" id="SSF46689">
    <property type="entry name" value="Homeodomain-like"/>
    <property type="match status" value="1"/>
</dbReference>
<protein>
    <submittedName>
        <fullName evidence="5">Helix-turn-helix transcriptional regulator</fullName>
    </submittedName>
</protein>
<accession>A0A9D9DQU8</accession>
<evidence type="ECO:0000313" key="6">
    <source>
        <dbReference type="Proteomes" id="UP000823612"/>
    </source>
</evidence>
<dbReference type="PROSITE" id="PS01124">
    <property type="entry name" value="HTH_ARAC_FAMILY_2"/>
    <property type="match status" value="1"/>
</dbReference>
<dbReference type="PANTHER" id="PTHR43280">
    <property type="entry name" value="ARAC-FAMILY TRANSCRIPTIONAL REGULATOR"/>
    <property type="match status" value="1"/>
</dbReference>
<dbReference type="EMBL" id="JADIMZ010000033">
    <property type="protein sequence ID" value="MBO8432144.1"/>
    <property type="molecule type" value="Genomic_DNA"/>
</dbReference>
<gene>
    <name evidence="5" type="ORF">IAB08_02465</name>
</gene>
<keyword evidence="3" id="KW-0804">Transcription</keyword>
<dbReference type="AlphaFoldDB" id="A0A9D9DQU8"/>
<sequence>MERILDLETVHQCNGCAGASTLHPLVGVMDLAQFPWDGNQIKFGFYTILLFKGSCRDYSYGRESCDYSNASMLFFKPGSVFSFKRGCMTPKSGSLLAFHSDFLYKVALGRHIQDYTFFDYKQEESLHLSCREEAKVRCLLSEIQQELQHPIDAFTRTLVSRHIELLLDYCQRYYDRQFITRSEAKQALAGQLEALLWKYAKEGRLKNGTFPSVVDCALEFGFSKAYFLDLLKFETGLDFYEYLQSRRMEMAKTLLLTPESTPASVTEDLGYPNVQYFSSLFKKLTGCSPMEYRQAELKAL</sequence>
<keyword evidence="2" id="KW-0238">DNA-binding</keyword>
<evidence type="ECO:0000256" key="3">
    <source>
        <dbReference type="ARBA" id="ARBA00023163"/>
    </source>
</evidence>
<name>A0A9D9DQU8_9BACT</name>
<dbReference type="PANTHER" id="PTHR43280:SF32">
    <property type="entry name" value="TRANSCRIPTIONAL REGULATORY PROTEIN"/>
    <property type="match status" value="1"/>
</dbReference>
<dbReference type="GO" id="GO:0003700">
    <property type="term" value="F:DNA-binding transcription factor activity"/>
    <property type="evidence" value="ECO:0007669"/>
    <property type="project" value="InterPro"/>
</dbReference>
<dbReference type="InterPro" id="IPR018060">
    <property type="entry name" value="HTH_AraC"/>
</dbReference>
<comment type="caution">
    <text evidence="5">The sequence shown here is derived from an EMBL/GenBank/DDBJ whole genome shotgun (WGS) entry which is preliminary data.</text>
</comment>
<organism evidence="5 6">
    <name type="scientific">Candidatus Pullibacteroides excrementavium</name>
    <dbReference type="NCBI Taxonomy" id="2840905"/>
    <lineage>
        <taxon>Bacteria</taxon>
        <taxon>Pseudomonadati</taxon>
        <taxon>Bacteroidota</taxon>
        <taxon>Bacteroidia</taxon>
        <taxon>Bacteroidales</taxon>
        <taxon>Candidatus Pullibacteroides</taxon>
    </lineage>
</organism>
<dbReference type="InterPro" id="IPR009057">
    <property type="entry name" value="Homeodomain-like_sf"/>
</dbReference>
<dbReference type="Gene3D" id="1.10.10.60">
    <property type="entry name" value="Homeodomain-like"/>
    <property type="match status" value="2"/>
</dbReference>
<dbReference type="SMART" id="SM00342">
    <property type="entry name" value="HTH_ARAC"/>
    <property type="match status" value="1"/>
</dbReference>
<evidence type="ECO:0000256" key="1">
    <source>
        <dbReference type="ARBA" id="ARBA00023015"/>
    </source>
</evidence>
<feature type="domain" description="HTH araC/xylS-type" evidence="4">
    <location>
        <begin position="212"/>
        <end position="295"/>
    </location>
</feature>
<proteinExistence type="predicted"/>